<dbReference type="EMBL" id="AGNL01020630">
    <property type="protein sequence ID" value="EJK60862.1"/>
    <property type="molecule type" value="Genomic_DNA"/>
</dbReference>
<feature type="domain" description="Cyclic nucleotide-binding" evidence="2">
    <location>
        <begin position="28"/>
        <end position="148"/>
    </location>
</feature>
<reference evidence="3 4" key="1">
    <citation type="journal article" date="2012" name="Genome Biol.">
        <title>Genome and low-iron response of an oceanic diatom adapted to chronic iron limitation.</title>
        <authorList>
            <person name="Lommer M."/>
            <person name="Specht M."/>
            <person name="Roy A.S."/>
            <person name="Kraemer L."/>
            <person name="Andreson R."/>
            <person name="Gutowska M.A."/>
            <person name="Wolf J."/>
            <person name="Bergner S.V."/>
            <person name="Schilhabel M.B."/>
            <person name="Klostermeier U.C."/>
            <person name="Beiko R.G."/>
            <person name="Rosenstiel P."/>
            <person name="Hippler M."/>
            <person name="Laroche J."/>
        </authorList>
    </citation>
    <scope>NUCLEOTIDE SEQUENCE [LARGE SCALE GENOMIC DNA]</scope>
    <source>
        <strain evidence="3 4">CCMP1005</strain>
    </source>
</reference>
<protein>
    <recommendedName>
        <fullName evidence="2">Cyclic nucleotide-binding domain-containing protein</fullName>
    </recommendedName>
</protein>
<evidence type="ECO:0000313" key="3">
    <source>
        <dbReference type="EMBL" id="EJK60862.1"/>
    </source>
</evidence>
<dbReference type="Proteomes" id="UP000266841">
    <property type="component" value="Unassembled WGS sequence"/>
</dbReference>
<evidence type="ECO:0000313" key="4">
    <source>
        <dbReference type="Proteomes" id="UP000266841"/>
    </source>
</evidence>
<dbReference type="AlphaFoldDB" id="K0SRA4"/>
<evidence type="ECO:0000256" key="1">
    <source>
        <dbReference type="SAM" id="MobiDB-lite"/>
    </source>
</evidence>
<dbReference type="Gene3D" id="2.60.120.10">
    <property type="entry name" value="Jelly Rolls"/>
    <property type="match status" value="1"/>
</dbReference>
<dbReference type="InterPro" id="IPR014710">
    <property type="entry name" value="RmlC-like_jellyroll"/>
</dbReference>
<gene>
    <name evidence="3" type="ORF">THAOC_18725</name>
</gene>
<dbReference type="OrthoDB" id="425611at2759"/>
<dbReference type="PROSITE" id="PS50042">
    <property type="entry name" value="CNMP_BINDING_3"/>
    <property type="match status" value="1"/>
</dbReference>
<dbReference type="Pfam" id="PF00027">
    <property type="entry name" value="cNMP_binding"/>
    <property type="match status" value="1"/>
</dbReference>
<comment type="caution">
    <text evidence="3">The sequence shown here is derived from an EMBL/GenBank/DDBJ whole genome shotgun (WGS) entry which is preliminary data.</text>
</comment>
<organism evidence="3 4">
    <name type="scientific">Thalassiosira oceanica</name>
    <name type="common">Marine diatom</name>
    <dbReference type="NCBI Taxonomy" id="159749"/>
    <lineage>
        <taxon>Eukaryota</taxon>
        <taxon>Sar</taxon>
        <taxon>Stramenopiles</taxon>
        <taxon>Ochrophyta</taxon>
        <taxon>Bacillariophyta</taxon>
        <taxon>Coscinodiscophyceae</taxon>
        <taxon>Thalassiosirophycidae</taxon>
        <taxon>Thalassiosirales</taxon>
        <taxon>Thalassiosiraceae</taxon>
        <taxon>Thalassiosira</taxon>
    </lineage>
</organism>
<dbReference type="SMART" id="SM00100">
    <property type="entry name" value="cNMP"/>
    <property type="match status" value="1"/>
</dbReference>
<keyword evidence="4" id="KW-1185">Reference proteome</keyword>
<dbReference type="InterPro" id="IPR000595">
    <property type="entry name" value="cNMP-bd_dom"/>
</dbReference>
<proteinExistence type="predicted"/>
<dbReference type="SUPFAM" id="SSF51206">
    <property type="entry name" value="cAMP-binding domain-like"/>
    <property type="match status" value="1"/>
</dbReference>
<sequence length="208" mass="23722">MTVKLLIDYYEADHMPDEMNLLYRHGHFCHTFSKVQFNRFFKLGRRRELAKGEVIMRAGQPQTKLYYTERGECTAMANRREVGNILSHRFVGEISFLQYLKNSKPGAGVSPCDSRARASATVIAKKGGVIWEWDHEDLTRLLLEEMDISNAFQSYCAFDLGMKLMAVNDQKTGLSTYLQAKVTTVAKNVGNKNEREEGERDQADKVGN</sequence>
<evidence type="ECO:0000259" key="2">
    <source>
        <dbReference type="PROSITE" id="PS50042"/>
    </source>
</evidence>
<feature type="region of interest" description="Disordered" evidence="1">
    <location>
        <begin position="189"/>
        <end position="208"/>
    </location>
</feature>
<dbReference type="InterPro" id="IPR018490">
    <property type="entry name" value="cNMP-bd_dom_sf"/>
</dbReference>
<name>K0SRA4_THAOC</name>
<feature type="compositionally biased region" description="Basic and acidic residues" evidence="1">
    <location>
        <begin position="192"/>
        <end position="208"/>
    </location>
</feature>
<dbReference type="CDD" id="cd00038">
    <property type="entry name" value="CAP_ED"/>
    <property type="match status" value="1"/>
</dbReference>
<accession>K0SRA4</accession>